<keyword evidence="3" id="KW-0472">Membrane</keyword>
<keyword evidence="2" id="KW-0732">Signal</keyword>
<dbReference type="EMBL" id="NOZQ01000102">
    <property type="protein sequence ID" value="OYD15791.1"/>
    <property type="molecule type" value="Genomic_DNA"/>
</dbReference>
<dbReference type="CDD" id="cd13585">
    <property type="entry name" value="PBP2_TMBP_like"/>
    <property type="match status" value="1"/>
</dbReference>
<evidence type="ECO:0000313" key="6">
    <source>
        <dbReference type="EMBL" id="OYD15791.1"/>
    </source>
</evidence>
<comment type="caution">
    <text evidence="6">The sequence shown here is derived from an EMBL/GenBank/DDBJ whole genome shotgun (WGS) entry which is preliminary data.</text>
</comment>
<organism evidence="6 7">
    <name type="scientific">candidate division WOR-3 bacterium JGI_Cruoil_03_44_89</name>
    <dbReference type="NCBI Taxonomy" id="1973748"/>
    <lineage>
        <taxon>Bacteria</taxon>
        <taxon>Bacteria division WOR-3</taxon>
    </lineage>
</organism>
<reference evidence="6 7" key="1">
    <citation type="submission" date="2017-07" db="EMBL/GenBank/DDBJ databases">
        <title>Recovery of genomes from metagenomes via a dereplication, aggregation, and scoring strategy.</title>
        <authorList>
            <person name="Sieber C.M."/>
            <person name="Probst A.J."/>
            <person name="Sharrar A."/>
            <person name="Thomas B.C."/>
            <person name="Hess M."/>
            <person name="Tringe S.G."/>
            <person name="Banfield J.F."/>
        </authorList>
    </citation>
    <scope>NUCLEOTIDE SEQUENCE [LARGE SCALE GENOMIC DNA]</scope>
    <source>
        <strain evidence="6">JGI_Cruoil_03_44_89</strain>
    </source>
</reference>
<evidence type="ECO:0000256" key="4">
    <source>
        <dbReference type="ARBA" id="ARBA00023139"/>
    </source>
</evidence>
<dbReference type="InterPro" id="IPR050490">
    <property type="entry name" value="Bact_solute-bd_prot1"/>
</dbReference>
<dbReference type="PANTHER" id="PTHR43649">
    <property type="entry name" value="ARABINOSE-BINDING PROTEIN-RELATED"/>
    <property type="match status" value="1"/>
</dbReference>
<name>A0A235BU92_UNCW3</name>
<evidence type="ECO:0000256" key="3">
    <source>
        <dbReference type="ARBA" id="ARBA00023136"/>
    </source>
</evidence>
<dbReference type="AlphaFoldDB" id="A0A235BU92"/>
<evidence type="ECO:0000256" key="5">
    <source>
        <dbReference type="ARBA" id="ARBA00023288"/>
    </source>
</evidence>
<sequence length="413" mass="47145">MNRLQNFILVFLLLSGCAKKEKKEIELSLFYWGDSEEINIMKRMAEAFETENTGIDVKLIHANNYQDKLQVMIGGGIPPDVFYLEAVDIPAYASTLVDIEPFLEDDTLWNPDDYFEALLKGFEYEGKFYGIPKDWTPLVLYYNKALFDEAGVSYPDGSWDWQALLKAAKRLTKDLDGDGKPDQFGIYYYTSWLFPLFPWIWSNGGRILSEDRKRCVIDSPETVEALQFLADMRWKYGVTPTPVQIAQRDLFTTGRVAMLIMGRWGVPRYRTIKDFEWDIAPVPKNKCRATSIASVAFVISAKCKYPKEAYRLAMFLSGEEGNRIIARMGLGVPSIKEIAYSEDFLTPDEPPAHGEVFLDAAKYGRLEPTVPQWREMANIIGTELDKVWLNHNSAEEVCKELVPKVNKLLAGSE</sequence>
<evidence type="ECO:0008006" key="8">
    <source>
        <dbReference type="Google" id="ProtNLM"/>
    </source>
</evidence>
<gene>
    <name evidence="6" type="ORF">CH333_04875</name>
</gene>
<keyword evidence="1" id="KW-1003">Cell membrane</keyword>
<accession>A0A235BU92</accession>
<evidence type="ECO:0000256" key="1">
    <source>
        <dbReference type="ARBA" id="ARBA00022475"/>
    </source>
</evidence>
<dbReference type="Pfam" id="PF01547">
    <property type="entry name" value="SBP_bac_1"/>
    <property type="match status" value="1"/>
</dbReference>
<dbReference type="PANTHER" id="PTHR43649:SF33">
    <property type="entry name" value="POLYGALACTURONAN_RHAMNOGALACTURONAN-BINDING PROTEIN YTCQ"/>
    <property type="match status" value="1"/>
</dbReference>
<evidence type="ECO:0000256" key="2">
    <source>
        <dbReference type="ARBA" id="ARBA00022729"/>
    </source>
</evidence>
<evidence type="ECO:0000313" key="7">
    <source>
        <dbReference type="Proteomes" id="UP000215215"/>
    </source>
</evidence>
<proteinExistence type="predicted"/>
<dbReference type="PROSITE" id="PS51257">
    <property type="entry name" value="PROKAR_LIPOPROTEIN"/>
    <property type="match status" value="1"/>
</dbReference>
<dbReference type="InterPro" id="IPR006059">
    <property type="entry name" value="SBP"/>
</dbReference>
<keyword evidence="5" id="KW-0449">Lipoprotein</keyword>
<dbReference type="Gene3D" id="3.40.190.10">
    <property type="entry name" value="Periplasmic binding protein-like II"/>
    <property type="match status" value="1"/>
</dbReference>
<keyword evidence="4" id="KW-0564">Palmitate</keyword>
<dbReference type="Proteomes" id="UP000215215">
    <property type="component" value="Unassembled WGS sequence"/>
</dbReference>
<dbReference type="SUPFAM" id="SSF53850">
    <property type="entry name" value="Periplasmic binding protein-like II"/>
    <property type="match status" value="1"/>
</dbReference>
<protein>
    <recommendedName>
        <fullName evidence="8">Sugar ABC transporter substrate-binding protein</fullName>
    </recommendedName>
</protein>